<dbReference type="RefSeq" id="XP_075095029.1">
    <property type="nucleotide sequence ID" value="XM_075238928.1"/>
</dbReference>
<reference evidence="2" key="2">
    <citation type="submission" date="2025-08" db="UniProtKB">
        <authorList>
            <consortium name="RefSeq"/>
        </authorList>
    </citation>
    <scope>IDENTIFICATION</scope>
    <source>
        <tissue evidence="2">Leaf</tissue>
    </source>
</reference>
<sequence length="411" mass="46050">MSFTRTSCISGLLLLFLALTCEARVPRNANVGFIAVKGAHFELNGSPFLFNGFNSYWLMHVAAESSERYKVTEVLKDGSAAGLSVCRTWAFSDGGDRALQISPGVYDERVFQGLDFVISEAKKYGVRLILSFVNNWNDFGGKAQYAQWARNAGAQINSDDDFYTHPMLKSYYKNHIKNVVTRFNTITRVAYKDDPTIMAWELINEPRDQADYSGKTINAWVQEMASFVKSLDNKHLLEVGMEGFYGDSVPERKQVNPGYQVGTDFISNHLINEIDFATIHLYTDQWVSGQSDEAQLAWMQRWVTSHWEDAKTILKKPLVLAEFGKSSRGQGYSLSSRDTFMSIVYRNIYNLAKEGGTMAGSLVWQLMAQGMENYDDGYCIVLGQNPSTAGIISGQSHAMTTLANLVHSPLE</sequence>
<accession>A0AC58TCS5</accession>
<dbReference type="Proteomes" id="UP000790787">
    <property type="component" value="Chromosome 19"/>
</dbReference>
<organism evidence="1 2">
    <name type="scientific">Nicotiana tabacum</name>
    <name type="common">Common tobacco</name>
    <dbReference type="NCBI Taxonomy" id="4097"/>
    <lineage>
        <taxon>Eukaryota</taxon>
        <taxon>Viridiplantae</taxon>
        <taxon>Streptophyta</taxon>
        <taxon>Embryophyta</taxon>
        <taxon>Tracheophyta</taxon>
        <taxon>Spermatophyta</taxon>
        <taxon>Magnoliopsida</taxon>
        <taxon>eudicotyledons</taxon>
        <taxon>Gunneridae</taxon>
        <taxon>Pentapetalae</taxon>
        <taxon>asterids</taxon>
        <taxon>lamiids</taxon>
        <taxon>Solanales</taxon>
        <taxon>Solanaceae</taxon>
        <taxon>Nicotianoideae</taxon>
        <taxon>Nicotianeae</taxon>
        <taxon>Nicotiana</taxon>
    </lineage>
</organism>
<name>A0AC58TCS5_TOBAC</name>
<gene>
    <name evidence="2" type="primary">LOC142173342</name>
</gene>
<evidence type="ECO:0000313" key="2">
    <source>
        <dbReference type="RefSeq" id="XP_075095029.1"/>
    </source>
</evidence>
<protein>
    <submittedName>
        <fullName evidence="2">Mannan endo-1,4-beta-mannosidase 1-like</fullName>
    </submittedName>
</protein>
<keyword evidence="1" id="KW-1185">Reference proteome</keyword>
<reference evidence="1" key="1">
    <citation type="journal article" date="2014" name="Nat. Commun.">
        <title>The tobacco genome sequence and its comparison with those of tomato and potato.</title>
        <authorList>
            <person name="Sierro N."/>
            <person name="Battey J.N."/>
            <person name="Ouadi S."/>
            <person name="Bakaher N."/>
            <person name="Bovet L."/>
            <person name="Willig A."/>
            <person name="Goepfert S."/>
            <person name="Peitsch M.C."/>
            <person name="Ivanov N.V."/>
        </authorList>
    </citation>
    <scope>NUCLEOTIDE SEQUENCE [LARGE SCALE GENOMIC DNA]</scope>
</reference>
<proteinExistence type="predicted"/>
<evidence type="ECO:0000313" key="1">
    <source>
        <dbReference type="Proteomes" id="UP000790787"/>
    </source>
</evidence>